<protein>
    <submittedName>
        <fullName evidence="1">Uncharacterized protein</fullName>
    </submittedName>
</protein>
<proteinExistence type="predicted"/>
<gene>
    <name evidence="1" type="ORF">Sya03_06680</name>
</gene>
<dbReference type="AlphaFoldDB" id="A0A8J4DGQ6"/>
<name>A0A8J4DGQ6_9ACTN</name>
<comment type="caution">
    <text evidence="1">The sequence shown here is derived from an EMBL/GenBank/DDBJ whole genome shotgun (WGS) entry which is preliminary data.</text>
</comment>
<dbReference type="Proteomes" id="UP000652013">
    <property type="component" value="Unassembled WGS sequence"/>
</dbReference>
<accession>A0A8J4DGQ6</accession>
<dbReference type="RefSeq" id="WP_203936638.1">
    <property type="nucleotide sequence ID" value="NZ_BAAAGJ010000005.1"/>
</dbReference>
<reference evidence="1" key="1">
    <citation type="submission" date="2021-01" db="EMBL/GenBank/DDBJ databases">
        <title>Whole genome shotgun sequence of Spirilliplanes yamanashiensis NBRC 15828.</title>
        <authorList>
            <person name="Komaki H."/>
            <person name="Tamura T."/>
        </authorList>
    </citation>
    <scope>NUCLEOTIDE SEQUENCE</scope>
    <source>
        <strain evidence="1">NBRC 15828</strain>
    </source>
</reference>
<keyword evidence="2" id="KW-1185">Reference proteome</keyword>
<evidence type="ECO:0000313" key="2">
    <source>
        <dbReference type="Proteomes" id="UP000652013"/>
    </source>
</evidence>
<sequence>MTLTINGMRLPDILVEAIRSGTWRAPERAEIYVEVFGEPADVPEFYDERMMRRENDGWDSVSVDDYACVPQEPGNLGVDLDRSVIIAGLGPDMPVVLDYRQSLESPRVLYLAGNHPHWVEVASDIEDLFDKLGIR</sequence>
<dbReference type="EMBL" id="BOOY01000003">
    <property type="protein sequence ID" value="GIJ01316.1"/>
    <property type="molecule type" value="Genomic_DNA"/>
</dbReference>
<organism evidence="1 2">
    <name type="scientific">Spirilliplanes yamanashiensis</name>
    <dbReference type="NCBI Taxonomy" id="42233"/>
    <lineage>
        <taxon>Bacteria</taxon>
        <taxon>Bacillati</taxon>
        <taxon>Actinomycetota</taxon>
        <taxon>Actinomycetes</taxon>
        <taxon>Micromonosporales</taxon>
        <taxon>Micromonosporaceae</taxon>
        <taxon>Spirilliplanes</taxon>
    </lineage>
</organism>
<evidence type="ECO:0000313" key="1">
    <source>
        <dbReference type="EMBL" id="GIJ01316.1"/>
    </source>
</evidence>